<dbReference type="AlphaFoldDB" id="A0A2W5SU26"/>
<organism evidence="2 3">
    <name type="scientific">Archangium gephyra</name>
    <dbReference type="NCBI Taxonomy" id="48"/>
    <lineage>
        <taxon>Bacteria</taxon>
        <taxon>Pseudomonadati</taxon>
        <taxon>Myxococcota</taxon>
        <taxon>Myxococcia</taxon>
        <taxon>Myxococcales</taxon>
        <taxon>Cystobacterineae</taxon>
        <taxon>Archangiaceae</taxon>
        <taxon>Archangium</taxon>
    </lineage>
</organism>
<dbReference type="SUPFAM" id="SSF53955">
    <property type="entry name" value="Lysozyme-like"/>
    <property type="match status" value="1"/>
</dbReference>
<sequence>MTVVKLMTFLLLLCSITTFVVIPGTWLYTAANLPNTLESESDVETHLRQSIESDRQSLQITRPTNVRESPKWEKPDFSRLPKHLIAFYITAVGCPRYFQSPREDGFPWMKRIAIKQLQGRDIDGDGACELIFARNISRRLEAKQPMQLTVASDRIHRFLAKDQLVAFDLHSMWFAHGIIGVEKASEVLMQKPLTRLTLAELAEFQLAIPPYGLWDTVKDCASPSQIKLARDKLLFELATEGLISDEMARTAASQPLRCSLVDR</sequence>
<dbReference type="InterPro" id="IPR036950">
    <property type="entry name" value="PBP_transglycosylase"/>
</dbReference>
<evidence type="ECO:0000313" key="3">
    <source>
        <dbReference type="Proteomes" id="UP000249061"/>
    </source>
</evidence>
<gene>
    <name evidence="2" type="ORF">DI536_30630</name>
</gene>
<accession>A0A2W5SU26</accession>
<evidence type="ECO:0000313" key="2">
    <source>
        <dbReference type="EMBL" id="PZR06292.1"/>
    </source>
</evidence>
<dbReference type="Proteomes" id="UP000249061">
    <property type="component" value="Unassembled WGS sequence"/>
</dbReference>
<reference evidence="2 3" key="1">
    <citation type="submission" date="2017-08" db="EMBL/GenBank/DDBJ databases">
        <title>Infants hospitalized years apart are colonized by the same room-sourced microbial strains.</title>
        <authorList>
            <person name="Brooks B."/>
            <person name="Olm M.R."/>
            <person name="Firek B.A."/>
            <person name="Baker R."/>
            <person name="Thomas B.C."/>
            <person name="Morowitz M.J."/>
            <person name="Banfield J.F."/>
        </authorList>
    </citation>
    <scope>NUCLEOTIDE SEQUENCE [LARGE SCALE GENOMIC DNA]</scope>
    <source>
        <strain evidence="2">S2_003_000_R2_14</strain>
    </source>
</reference>
<protein>
    <submittedName>
        <fullName evidence="2">Uncharacterized protein</fullName>
    </submittedName>
</protein>
<evidence type="ECO:0000256" key="1">
    <source>
        <dbReference type="SAM" id="MobiDB-lite"/>
    </source>
</evidence>
<feature type="region of interest" description="Disordered" evidence="1">
    <location>
        <begin position="52"/>
        <end position="73"/>
    </location>
</feature>
<comment type="caution">
    <text evidence="2">The sequence shown here is derived from an EMBL/GenBank/DDBJ whole genome shotgun (WGS) entry which is preliminary data.</text>
</comment>
<dbReference type="EMBL" id="QFQP01000039">
    <property type="protein sequence ID" value="PZR06292.1"/>
    <property type="molecule type" value="Genomic_DNA"/>
</dbReference>
<name>A0A2W5SU26_9BACT</name>
<proteinExistence type="predicted"/>
<feature type="compositionally biased region" description="Polar residues" evidence="1">
    <location>
        <begin position="56"/>
        <end position="67"/>
    </location>
</feature>
<dbReference type="InterPro" id="IPR023346">
    <property type="entry name" value="Lysozyme-like_dom_sf"/>
</dbReference>
<dbReference type="Gene3D" id="1.10.3810.10">
    <property type="entry name" value="Biosynthetic peptidoglycan transglycosylase-like"/>
    <property type="match status" value="1"/>
</dbReference>